<evidence type="ECO:0000313" key="5">
    <source>
        <dbReference type="Proteomes" id="UP001327560"/>
    </source>
</evidence>
<name>A0AAQ3QJC5_9LILI</name>
<dbReference type="InterPro" id="IPR057192">
    <property type="entry name" value="DUF7870"/>
</dbReference>
<sequence length="514" mass="57198">MEPAVKPSSVRNLLVRTLLFFVSVFLLRFVYVVTVYGGSCTVGDYCLLSSPVEPLAVAGTTSSAAASAAVVSVHAGLGSPATPALRVLWTSREWRKAAEFYSSVFQDLVVEGFLSPSSKCLCVDAPAGYEVLALKEIGVPDAIGVARKSAPPLVVAGGDPLRLPFKNESFDFVFAGQSLDRSKQPADLAVEIARTLRPHWFLVVHTSAAGDAYSLNSLAELFPAFINVRSREINIPDSSKPLREIVFQKQEGASIVSSKGNSHDNCPIPEYKLQILQSAEPLIQEEPLKPWITLKRNIQNVKYLPSIADISFKQRYIYIDVGSRSYGSSIGSWFRKQYPKQNHTFEVYAIEADRAFHKEYATKKGVNLLPFAAWVRNETLTFEVNHDPDNHDVEKGLGMGRIKPVGGSNGRVSTGDVHAIQGFDFAAWLKRTVTERDYVVIKMDVEGTEFDLVPRLLKTGVICLIDELFLECHYNRWQRCCPGQRSPKYQKTYGECLNLFTLLRDSGVLVHQWW</sequence>
<dbReference type="Gene3D" id="3.40.50.150">
    <property type="entry name" value="Vaccinia Virus protein VP39"/>
    <property type="match status" value="2"/>
</dbReference>
<dbReference type="PANTHER" id="PTHR44843">
    <property type="entry name" value="METHYLTRANSFERASE"/>
    <property type="match status" value="1"/>
</dbReference>
<evidence type="ECO:0000256" key="1">
    <source>
        <dbReference type="SAM" id="Phobius"/>
    </source>
</evidence>
<dbReference type="GO" id="GO:0008757">
    <property type="term" value="F:S-adenosylmethionine-dependent methyltransferase activity"/>
    <property type="evidence" value="ECO:0007669"/>
    <property type="project" value="InterPro"/>
</dbReference>
<dbReference type="Pfam" id="PF08241">
    <property type="entry name" value="Methyltransf_11"/>
    <property type="match status" value="1"/>
</dbReference>
<gene>
    <name evidence="4" type="ORF">Cni_G23577</name>
</gene>
<accession>A0AAQ3QJC5</accession>
<feature type="domain" description="DUF7870" evidence="3">
    <location>
        <begin position="420"/>
        <end position="514"/>
    </location>
</feature>
<evidence type="ECO:0000259" key="3">
    <source>
        <dbReference type="Pfam" id="PF25276"/>
    </source>
</evidence>
<evidence type="ECO:0000259" key="2">
    <source>
        <dbReference type="Pfam" id="PF08241"/>
    </source>
</evidence>
<dbReference type="AlphaFoldDB" id="A0AAQ3QJC5"/>
<keyword evidence="1" id="KW-1133">Transmembrane helix</keyword>
<feature type="domain" description="DUF7870" evidence="3">
    <location>
        <begin position="277"/>
        <end position="376"/>
    </location>
</feature>
<keyword evidence="5" id="KW-1185">Reference proteome</keyword>
<dbReference type="Proteomes" id="UP001327560">
    <property type="component" value="Chromosome 7"/>
</dbReference>
<dbReference type="InterPro" id="IPR013216">
    <property type="entry name" value="Methyltransf_11"/>
</dbReference>
<dbReference type="InterPro" id="IPR029063">
    <property type="entry name" value="SAM-dependent_MTases_sf"/>
</dbReference>
<keyword evidence="1" id="KW-0472">Membrane</keyword>
<proteinExistence type="predicted"/>
<dbReference type="EMBL" id="CP136896">
    <property type="protein sequence ID" value="WOL14796.1"/>
    <property type="molecule type" value="Genomic_DNA"/>
</dbReference>
<feature type="domain" description="Methyltransferase type 11" evidence="2">
    <location>
        <begin position="145"/>
        <end position="199"/>
    </location>
</feature>
<evidence type="ECO:0000313" key="4">
    <source>
        <dbReference type="EMBL" id="WOL14796.1"/>
    </source>
</evidence>
<dbReference type="Pfam" id="PF25276">
    <property type="entry name" value="DUF7870"/>
    <property type="match status" value="2"/>
</dbReference>
<dbReference type="SUPFAM" id="SSF53335">
    <property type="entry name" value="S-adenosyl-L-methionine-dependent methyltransferases"/>
    <property type="match status" value="2"/>
</dbReference>
<feature type="transmembrane region" description="Helical" evidence="1">
    <location>
        <begin position="12"/>
        <end position="31"/>
    </location>
</feature>
<reference evidence="4 5" key="1">
    <citation type="submission" date="2023-10" db="EMBL/GenBank/DDBJ databases">
        <title>Chromosome-scale genome assembly provides insights into flower coloration mechanisms of Canna indica.</title>
        <authorList>
            <person name="Li C."/>
        </authorList>
    </citation>
    <scope>NUCLEOTIDE SEQUENCE [LARGE SCALE GENOMIC DNA]</scope>
    <source>
        <tissue evidence="4">Flower</tissue>
    </source>
</reference>
<keyword evidence="1" id="KW-0812">Transmembrane</keyword>
<organism evidence="4 5">
    <name type="scientific">Canna indica</name>
    <name type="common">Indian-shot</name>
    <dbReference type="NCBI Taxonomy" id="4628"/>
    <lineage>
        <taxon>Eukaryota</taxon>
        <taxon>Viridiplantae</taxon>
        <taxon>Streptophyta</taxon>
        <taxon>Embryophyta</taxon>
        <taxon>Tracheophyta</taxon>
        <taxon>Spermatophyta</taxon>
        <taxon>Magnoliopsida</taxon>
        <taxon>Liliopsida</taxon>
        <taxon>Zingiberales</taxon>
        <taxon>Cannaceae</taxon>
        <taxon>Canna</taxon>
    </lineage>
</organism>
<protein>
    <recommendedName>
        <fullName evidence="6">Methyltransferase</fullName>
    </recommendedName>
</protein>
<dbReference type="PANTHER" id="PTHR44843:SF14">
    <property type="entry name" value="METHYLTRANSFERASE TYPE 11 DOMAIN-CONTAINING PROTEIN"/>
    <property type="match status" value="1"/>
</dbReference>
<evidence type="ECO:0008006" key="6">
    <source>
        <dbReference type="Google" id="ProtNLM"/>
    </source>
</evidence>